<keyword evidence="5" id="KW-0012">Acyltransferase</keyword>
<dbReference type="GO" id="GO:0016020">
    <property type="term" value="C:membrane"/>
    <property type="evidence" value="ECO:0007669"/>
    <property type="project" value="TreeGrafter"/>
</dbReference>
<evidence type="ECO:0000256" key="2">
    <source>
        <dbReference type="SAM" id="Phobius"/>
    </source>
</evidence>
<sequence>MTAPVTTSAAPATAAPARPAATGHGGFQPEIQGLRAVAVLLVVVFHLWPTQLTGGFVGVDVFFVISGYLITAHIFREVQRTGTISLRRFWARRIRRLLPASLLVLALSAAATVLFLPPTVWSDTARQIAASALYVQNWALAGDAVDYMAQDNVPTVAQHYWSLSVEEQFYLVWPILVLTLVALTGRYAARRANGVRAVLAVGIGALGAISLVWSIIATAREASTAYFVTPTRVWEFAVGALLGLGVVGTVRGRVAHVLLGGAGLIAVITAGMIFDGESLFPGWIALLPVLGTAAVIAAGYSGTPLTPGWLLSRRPMTFVGDISYSVYLWHWPLIICVPYVTGVDLRTVDKLGIFAATLVLAWLSKAYVEDPMRRQRTLSAVPWRSFAFAGAGMAVVVAGTVGITTELDRRADAAEASAESVLGDDVFTTAGDDCVGPAAMEDGCGAPEGSDELVVPPEVVVEQNHAATYPGCQQGITTPDVKTCTIGSESETPDRVVALVGDSHTTHWFATFDALGRERNWQVITYTKASCPVTHARRLLDNEQTDEAGDSCLAWGREVEATIAADERISAVFTSAFSSAYEFADADTPLDDPAADGFGSVWQSWSAAGKQVYVIRDVPPTRGDDSVPDCLLSHPDRNDCATAAEDLPDDPQTAAVDEVADPRVHLVDLTDRFCDDSTCYAVVGDLVVYRDTSHLTDEYARALAPYLAQQVDAAESAGD</sequence>
<feature type="domain" description="SGNH" evidence="4">
    <location>
        <begin position="478"/>
        <end position="708"/>
    </location>
</feature>
<dbReference type="InterPro" id="IPR043968">
    <property type="entry name" value="SGNH"/>
</dbReference>
<organism evidence="5 6">
    <name type="scientific">Jiangella asiatica</name>
    <dbReference type="NCBI Taxonomy" id="2530372"/>
    <lineage>
        <taxon>Bacteria</taxon>
        <taxon>Bacillati</taxon>
        <taxon>Actinomycetota</taxon>
        <taxon>Actinomycetes</taxon>
        <taxon>Jiangellales</taxon>
        <taxon>Jiangellaceae</taxon>
        <taxon>Jiangella</taxon>
    </lineage>
</organism>
<feature type="transmembrane region" description="Helical" evidence="2">
    <location>
        <begin position="96"/>
        <end position="116"/>
    </location>
</feature>
<dbReference type="Proteomes" id="UP000294739">
    <property type="component" value="Unassembled WGS sequence"/>
</dbReference>
<name>A0A4R5DNI8_9ACTN</name>
<reference evidence="5 6" key="1">
    <citation type="submission" date="2019-03" db="EMBL/GenBank/DDBJ databases">
        <title>Draft genome sequences of novel Actinobacteria.</title>
        <authorList>
            <person name="Sahin N."/>
            <person name="Ay H."/>
            <person name="Saygin H."/>
        </authorList>
    </citation>
    <scope>NUCLEOTIDE SEQUENCE [LARGE SCALE GENOMIC DNA]</scope>
    <source>
        <strain evidence="5 6">5K138</strain>
    </source>
</reference>
<feature type="transmembrane region" description="Helical" evidence="2">
    <location>
        <begin position="55"/>
        <end position="75"/>
    </location>
</feature>
<keyword evidence="2" id="KW-0812">Transmembrane</keyword>
<dbReference type="GO" id="GO:0009103">
    <property type="term" value="P:lipopolysaccharide biosynthetic process"/>
    <property type="evidence" value="ECO:0007669"/>
    <property type="project" value="TreeGrafter"/>
</dbReference>
<keyword evidence="2" id="KW-0472">Membrane</keyword>
<proteinExistence type="predicted"/>
<comment type="caution">
    <text evidence="5">The sequence shown here is derived from an EMBL/GenBank/DDBJ whole genome shotgun (WGS) entry which is preliminary data.</text>
</comment>
<evidence type="ECO:0000259" key="4">
    <source>
        <dbReference type="Pfam" id="PF19040"/>
    </source>
</evidence>
<dbReference type="AlphaFoldDB" id="A0A4R5DNI8"/>
<dbReference type="Pfam" id="PF01757">
    <property type="entry name" value="Acyl_transf_3"/>
    <property type="match status" value="1"/>
</dbReference>
<dbReference type="PANTHER" id="PTHR23028">
    <property type="entry name" value="ACETYLTRANSFERASE"/>
    <property type="match status" value="1"/>
</dbReference>
<keyword evidence="6" id="KW-1185">Reference proteome</keyword>
<evidence type="ECO:0000259" key="3">
    <source>
        <dbReference type="Pfam" id="PF01757"/>
    </source>
</evidence>
<evidence type="ECO:0000256" key="1">
    <source>
        <dbReference type="SAM" id="MobiDB-lite"/>
    </source>
</evidence>
<evidence type="ECO:0000313" key="5">
    <source>
        <dbReference type="EMBL" id="TDE15896.1"/>
    </source>
</evidence>
<dbReference type="PANTHER" id="PTHR23028:SF53">
    <property type="entry name" value="ACYL_TRANSF_3 DOMAIN-CONTAINING PROTEIN"/>
    <property type="match status" value="1"/>
</dbReference>
<dbReference type="InterPro" id="IPR002656">
    <property type="entry name" value="Acyl_transf_3_dom"/>
</dbReference>
<dbReference type="InterPro" id="IPR050879">
    <property type="entry name" value="Acyltransferase_3"/>
</dbReference>
<evidence type="ECO:0000313" key="6">
    <source>
        <dbReference type="Proteomes" id="UP000294739"/>
    </source>
</evidence>
<feature type="domain" description="Acyltransferase 3" evidence="3">
    <location>
        <begin position="30"/>
        <end position="363"/>
    </location>
</feature>
<dbReference type="InParanoid" id="A0A4R5DNI8"/>
<feature type="transmembrane region" description="Helical" evidence="2">
    <location>
        <begin position="322"/>
        <end position="340"/>
    </location>
</feature>
<dbReference type="EMBL" id="SMKZ01000001">
    <property type="protein sequence ID" value="TDE15896.1"/>
    <property type="molecule type" value="Genomic_DNA"/>
</dbReference>
<feature type="transmembrane region" description="Helical" evidence="2">
    <location>
        <begin position="352"/>
        <end position="368"/>
    </location>
</feature>
<dbReference type="GO" id="GO:0016747">
    <property type="term" value="F:acyltransferase activity, transferring groups other than amino-acyl groups"/>
    <property type="evidence" value="ECO:0007669"/>
    <property type="project" value="InterPro"/>
</dbReference>
<feature type="transmembrane region" description="Helical" evidence="2">
    <location>
        <begin position="380"/>
        <end position="403"/>
    </location>
</feature>
<feature type="transmembrane region" description="Helical" evidence="2">
    <location>
        <begin position="257"/>
        <end position="274"/>
    </location>
</feature>
<feature type="transmembrane region" description="Helical" evidence="2">
    <location>
        <begin position="280"/>
        <end position="301"/>
    </location>
</feature>
<dbReference type="OrthoDB" id="3404679at2"/>
<feature type="transmembrane region" description="Helical" evidence="2">
    <location>
        <begin position="231"/>
        <end position="250"/>
    </location>
</feature>
<dbReference type="Pfam" id="PF19040">
    <property type="entry name" value="SGNH"/>
    <property type="match status" value="1"/>
</dbReference>
<protein>
    <submittedName>
        <fullName evidence="5">Acyltransferase</fullName>
    </submittedName>
</protein>
<feature type="transmembrane region" description="Helical" evidence="2">
    <location>
        <begin position="197"/>
        <end position="219"/>
    </location>
</feature>
<feature type="transmembrane region" description="Helical" evidence="2">
    <location>
        <begin position="168"/>
        <end position="185"/>
    </location>
</feature>
<gene>
    <name evidence="5" type="ORF">E1269_00970</name>
</gene>
<accession>A0A4R5DNI8</accession>
<keyword evidence="5" id="KW-0808">Transferase</keyword>
<keyword evidence="2" id="KW-1133">Transmembrane helix</keyword>
<dbReference type="RefSeq" id="WP_131890051.1">
    <property type="nucleotide sequence ID" value="NZ_SMKZ01000001.1"/>
</dbReference>
<feature type="region of interest" description="Disordered" evidence="1">
    <location>
        <begin position="1"/>
        <end position="21"/>
    </location>
</feature>